<gene>
    <name evidence="1" type="ORF">CLF_101954</name>
</gene>
<dbReference type="Gene3D" id="3.30.450.30">
    <property type="entry name" value="Dynein light chain 2a, cytoplasmic"/>
    <property type="match status" value="1"/>
</dbReference>
<accession>G7Y6Y7</accession>
<dbReference type="GO" id="GO:0071986">
    <property type="term" value="C:Ragulator complex"/>
    <property type="evidence" value="ECO:0007669"/>
    <property type="project" value="InterPro"/>
</dbReference>
<reference evidence="1" key="1">
    <citation type="journal article" date="2011" name="Genome Biol.">
        <title>The draft genome of the carcinogenic human liver fluke Clonorchis sinensis.</title>
        <authorList>
            <person name="Wang X."/>
            <person name="Chen W."/>
            <person name="Huang Y."/>
            <person name="Sun J."/>
            <person name="Men J."/>
            <person name="Liu H."/>
            <person name="Luo F."/>
            <person name="Guo L."/>
            <person name="Lv X."/>
            <person name="Deng C."/>
            <person name="Zhou C."/>
            <person name="Fan Y."/>
            <person name="Li X."/>
            <person name="Huang L."/>
            <person name="Hu Y."/>
            <person name="Liang C."/>
            <person name="Hu X."/>
            <person name="Xu J."/>
            <person name="Yu X."/>
        </authorList>
    </citation>
    <scope>NUCLEOTIDE SEQUENCE [LARGE SCALE GENOMIC DNA]</scope>
    <source>
        <strain evidence="1">Henan</strain>
    </source>
</reference>
<name>G7Y6Y7_CLOSI</name>
<dbReference type="AlphaFoldDB" id="G7Y6Y7"/>
<dbReference type="InterPro" id="IPR024135">
    <property type="entry name" value="LAMTOR5"/>
</dbReference>
<dbReference type="Proteomes" id="UP000008909">
    <property type="component" value="Unassembled WGS sequence"/>
</dbReference>
<evidence type="ECO:0000313" key="1">
    <source>
        <dbReference type="EMBL" id="GAA48722.1"/>
    </source>
</evidence>
<dbReference type="EMBL" id="DF142905">
    <property type="protein sequence ID" value="GAA48722.1"/>
    <property type="molecule type" value="Genomic_DNA"/>
</dbReference>
<protein>
    <submittedName>
        <fullName evidence="1">Uncharacterized protein</fullName>
    </submittedName>
</protein>
<proteinExistence type="predicted"/>
<evidence type="ECO:0000313" key="2">
    <source>
        <dbReference type="Proteomes" id="UP000008909"/>
    </source>
</evidence>
<dbReference type="Pfam" id="PF16672">
    <property type="entry name" value="LAMTOR5"/>
    <property type="match status" value="1"/>
</dbReference>
<sequence>MAYRNSGSSCESGLAVQITSLHFAYPLRDDEQSINQFISHKPCTIGTLVPAATVPITGKRSLGGETFLFQYVDVFSTRNSIVRSDTLSVFPILEHLDASMQGHVSENLTQSQPGVTAVQCIDLDGLCLASKGPTNELSCGLLSSVYKHAQNVEDVDDFPVVVIEQDSSWCPLYAHRTIINSGLLVKLGFLQRYATELSICTCHLFNPTSSSGHKAYIHAIVRFVLWGRRMSACFATECEKYEPIGRKSPSSGIIDWKSHFPAWILITIIIKDSNISVDTDALLPYNHKVVFGSSQSIRNLKHADACGFYPYIFKIIEVSDAQSCYSDSLHPIRRSVAGKLSNTPGFLLTECMRRLTQESILIAAKLLEMLRKILSGLRNRPIGNEPILSITLDFILSGVHVLAGITTRYQCVPATELISIHFALMKCRFSVAPIRIYDKTSSTDKAFANQLLRLRLNTQPLGHEHVINSVINCDVIHPPVTEFTSHGHVLALRVTIAQTGGLLVDTPLRIPDEDTTAVQCFLTFQDSLSSHAGKNRYQTF</sequence>
<dbReference type="GO" id="GO:0043066">
    <property type="term" value="P:negative regulation of apoptotic process"/>
    <property type="evidence" value="ECO:0007669"/>
    <property type="project" value="InterPro"/>
</dbReference>
<organism evidence="1 2">
    <name type="scientific">Clonorchis sinensis</name>
    <name type="common">Chinese liver fluke</name>
    <dbReference type="NCBI Taxonomy" id="79923"/>
    <lineage>
        <taxon>Eukaryota</taxon>
        <taxon>Metazoa</taxon>
        <taxon>Spiralia</taxon>
        <taxon>Lophotrochozoa</taxon>
        <taxon>Platyhelminthes</taxon>
        <taxon>Trematoda</taxon>
        <taxon>Digenea</taxon>
        <taxon>Opisthorchiida</taxon>
        <taxon>Opisthorchiata</taxon>
        <taxon>Opisthorchiidae</taxon>
        <taxon>Clonorchis</taxon>
    </lineage>
</organism>
<keyword evidence="2" id="KW-1185">Reference proteome</keyword>
<reference key="2">
    <citation type="submission" date="2011-10" db="EMBL/GenBank/DDBJ databases">
        <title>The genome and transcriptome sequence of Clonorchis sinensis provide insights into the carcinogenic liver fluke.</title>
        <authorList>
            <person name="Wang X."/>
            <person name="Huang Y."/>
            <person name="Chen W."/>
            <person name="Liu H."/>
            <person name="Guo L."/>
            <person name="Chen Y."/>
            <person name="Luo F."/>
            <person name="Zhou W."/>
            <person name="Sun J."/>
            <person name="Mao Q."/>
            <person name="Liang P."/>
            <person name="Zhou C."/>
            <person name="Tian Y."/>
            <person name="Men J."/>
            <person name="Lv X."/>
            <person name="Huang L."/>
            <person name="Zhou J."/>
            <person name="Hu Y."/>
            <person name="Li R."/>
            <person name="Zhang F."/>
            <person name="Lei H."/>
            <person name="Li X."/>
            <person name="Hu X."/>
            <person name="Liang C."/>
            <person name="Xu J."/>
            <person name="Wu Z."/>
            <person name="Yu X."/>
        </authorList>
    </citation>
    <scope>NUCLEOTIDE SEQUENCE</scope>
    <source>
        <strain>Henan</strain>
    </source>
</reference>